<dbReference type="Proteomes" id="UP001527181">
    <property type="component" value="Unassembled WGS sequence"/>
</dbReference>
<proteinExistence type="predicted"/>
<dbReference type="EMBL" id="JAMDNP010000071">
    <property type="protein sequence ID" value="MCY9763973.1"/>
    <property type="molecule type" value="Genomic_DNA"/>
</dbReference>
<gene>
    <name evidence="2" type="ORF">M5X12_26030</name>
</gene>
<protein>
    <recommendedName>
        <fullName evidence="4">PepSY domain-containing protein</fullName>
    </recommendedName>
</protein>
<comment type="caution">
    <text evidence="2">The sequence shown here is derived from an EMBL/GenBank/DDBJ whole genome shotgun (WGS) entry which is preliminary data.</text>
</comment>
<reference evidence="2 3" key="1">
    <citation type="submission" date="2022-05" db="EMBL/GenBank/DDBJ databases">
        <title>Genome Sequencing of Bee-Associated Microbes.</title>
        <authorList>
            <person name="Dunlap C."/>
        </authorList>
    </citation>
    <scope>NUCLEOTIDE SEQUENCE [LARGE SCALE GENOMIC DNA]</scope>
    <source>
        <strain evidence="2 3">NRRL B-04010</strain>
    </source>
</reference>
<name>A0ABT4H4Q9_PAEAL</name>
<organism evidence="2 3">
    <name type="scientific">Paenibacillus alvei</name>
    <name type="common">Bacillus alvei</name>
    <dbReference type="NCBI Taxonomy" id="44250"/>
    <lineage>
        <taxon>Bacteria</taxon>
        <taxon>Bacillati</taxon>
        <taxon>Bacillota</taxon>
        <taxon>Bacilli</taxon>
        <taxon>Bacillales</taxon>
        <taxon>Paenibacillaceae</taxon>
        <taxon>Paenibacillus</taxon>
    </lineage>
</organism>
<evidence type="ECO:0008006" key="4">
    <source>
        <dbReference type="Google" id="ProtNLM"/>
    </source>
</evidence>
<keyword evidence="3" id="KW-1185">Reference proteome</keyword>
<accession>A0ABT4H4Q9</accession>
<dbReference type="RefSeq" id="WP_268599328.1">
    <property type="nucleotide sequence ID" value="NZ_JAKOBS010000005.1"/>
</dbReference>
<evidence type="ECO:0000313" key="2">
    <source>
        <dbReference type="EMBL" id="MCY9763973.1"/>
    </source>
</evidence>
<feature type="signal peptide" evidence="1">
    <location>
        <begin position="1"/>
        <end position="27"/>
    </location>
</feature>
<evidence type="ECO:0000313" key="3">
    <source>
        <dbReference type="Proteomes" id="UP001527181"/>
    </source>
</evidence>
<feature type="chain" id="PRO_5047412126" description="PepSY domain-containing protein" evidence="1">
    <location>
        <begin position="28"/>
        <end position="355"/>
    </location>
</feature>
<evidence type="ECO:0000256" key="1">
    <source>
        <dbReference type="SAM" id="SignalP"/>
    </source>
</evidence>
<keyword evidence="1" id="KW-0732">Signal</keyword>
<sequence>MKRWNVFLLSVTAAALFMASIPAPTSAAAAAANSKQQGEPGFTQTVKDLDKELVEKAKEALKPFVNGEIDFEGVRYSYKIDGKKEPTLYSKAYRTVTYPVKGEEKIFAAEVTIKAQTGEIYQIRLDPQLSSLDEGIRTKIKAAITETEKSLSYDDITKLNIHGASGEISTLGPYHLAIDAKSGKVQMAIYNVPKSKVDQRAVQAAQQAAGALTGGKKIAFDSVQRFVGEGADLYLFTQNNEQSINVRVEAETSKVQNISLGAERPVYSSREELKKKFAKPKYTAAEAIKTMNPMIKKIFGIDVTGYQVKVEDNNYTFLKEGSPSILAAINEKGKVFVLNRELVAKSEALGALSAE</sequence>